<dbReference type="Proteomes" id="UP000821845">
    <property type="component" value="Chromosome 5"/>
</dbReference>
<sequence>MAGRGALDDDVASAAAAQVSSDDAFRRRRDEDALLLRRRCSSMAPTFTHTHGSPSAHARARGGCRTTAAAGTARDYGRTTWRRTAASRRAPQ</sequence>
<protein>
    <submittedName>
        <fullName evidence="1">Uncharacterized protein</fullName>
    </submittedName>
</protein>
<keyword evidence="2" id="KW-1185">Reference proteome</keyword>
<accession>A0ACB7S4X5</accession>
<reference evidence="1" key="1">
    <citation type="submission" date="2020-05" db="EMBL/GenBank/DDBJ databases">
        <title>Large-scale comparative analyses of tick genomes elucidate their genetic diversity and vector capacities.</title>
        <authorList>
            <person name="Jia N."/>
            <person name="Wang J."/>
            <person name="Shi W."/>
            <person name="Du L."/>
            <person name="Sun Y."/>
            <person name="Zhan W."/>
            <person name="Jiang J."/>
            <person name="Wang Q."/>
            <person name="Zhang B."/>
            <person name="Ji P."/>
            <person name="Sakyi L.B."/>
            <person name="Cui X."/>
            <person name="Yuan T."/>
            <person name="Jiang B."/>
            <person name="Yang W."/>
            <person name="Lam T.T.-Y."/>
            <person name="Chang Q."/>
            <person name="Ding S."/>
            <person name="Wang X."/>
            <person name="Zhu J."/>
            <person name="Ruan X."/>
            <person name="Zhao L."/>
            <person name="Wei J."/>
            <person name="Que T."/>
            <person name="Du C."/>
            <person name="Cheng J."/>
            <person name="Dai P."/>
            <person name="Han X."/>
            <person name="Huang E."/>
            <person name="Gao Y."/>
            <person name="Liu J."/>
            <person name="Shao H."/>
            <person name="Ye R."/>
            <person name="Li L."/>
            <person name="Wei W."/>
            <person name="Wang X."/>
            <person name="Wang C."/>
            <person name="Yang T."/>
            <person name="Huo Q."/>
            <person name="Li W."/>
            <person name="Guo W."/>
            <person name="Chen H."/>
            <person name="Zhou L."/>
            <person name="Ni X."/>
            <person name="Tian J."/>
            <person name="Zhou Y."/>
            <person name="Sheng Y."/>
            <person name="Liu T."/>
            <person name="Pan Y."/>
            <person name="Xia L."/>
            <person name="Li J."/>
            <person name="Zhao F."/>
            <person name="Cao W."/>
        </authorList>
    </citation>
    <scope>NUCLEOTIDE SEQUENCE</scope>
    <source>
        <strain evidence="1">Hyas-2018</strain>
    </source>
</reference>
<evidence type="ECO:0000313" key="1">
    <source>
        <dbReference type="EMBL" id="KAH6930227.1"/>
    </source>
</evidence>
<dbReference type="EMBL" id="CM023485">
    <property type="protein sequence ID" value="KAH6930227.1"/>
    <property type="molecule type" value="Genomic_DNA"/>
</dbReference>
<proteinExistence type="predicted"/>
<name>A0ACB7S4X5_HYAAI</name>
<evidence type="ECO:0000313" key="2">
    <source>
        <dbReference type="Proteomes" id="UP000821845"/>
    </source>
</evidence>
<gene>
    <name evidence="1" type="ORF">HPB50_012033</name>
</gene>
<organism evidence="1 2">
    <name type="scientific">Hyalomma asiaticum</name>
    <name type="common">Tick</name>
    <dbReference type="NCBI Taxonomy" id="266040"/>
    <lineage>
        <taxon>Eukaryota</taxon>
        <taxon>Metazoa</taxon>
        <taxon>Ecdysozoa</taxon>
        <taxon>Arthropoda</taxon>
        <taxon>Chelicerata</taxon>
        <taxon>Arachnida</taxon>
        <taxon>Acari</taxon>
        <taxon>Parasitiformes</taxon>
        <taxon>Ixodida</taxon>
        <taxon>Ixodoidea</taxon>
        <taxon>Ixodidae</taxon>
        <taxon>Hyalomminae</taxon>
        <taxon>Hyalomma</taxon>
    </lineage>
</organism>
<comment type="caution">
    <text evidence="1">The sequence shown here is derived from an EMBL/GenBank/DDBJ whole genome shotgun (WGS) entry which is preliminary data.</text>
</comment>